<reference evidence="4 5" key="1">
    <citation type="submission" date="2023-12" db="EMBL/GenBank/DDBJ databases">
        <title>Blastococcus brunescens sp. nov., an actonobacterium isolated from sandstone collected in sahara desert.</title>
        <authorList>
            <person name="Gtari M."/>
            <person name="Ghodhbane F."/>
        </authorList>
    </citation>
    <scope>NUCLEOTIDE SEQUENCE [LARGE SCALE GENOMIC DNA]</scope>
    <source>
        <strain evidence="4 5">BMG 8361</strain>
    </source>
</reference>
<protein>
    <submittedName>
        <fullName evidence="4">M20/M25/M40 family metallo-hydrolase</fullName>
    </submittedName>
</protein>
<sequence>MSSSPERDFVLDHLDDLHADLEAWVRIPSISADPAHAPDVAASAEWLAEALRRTGFPTVEIWPTPGAPAVFAEWPSSDPDAPVALVYGHHDVQPVDPPELWVHPPFEPTRVDGPDGPELHGRGASDDKGVLIVHLLGLRAHLAATDRDTPGVTVKLLIEGEEESGSPHFAALLQERRDRLDCDVVVVSDTGMAAPDVPSAVTAMRGLADAEITLRGPKVDLHSGSFGGAVPNPCMRWPSCWPSCTTSRAGSRCPGSTTRCARCPIASARS</sequence>
<organism evidence="4 5">
    <name type="scientific">Blastococcus brunescens</name>
    <dbReference type="NCBI Taxonomy" id="1564165"/>
    <lineage>
        <taxon>Bacteria</taxon>
        <taxon>Bacillati</taxon>
        <taxon>Actinomycetota</taxon>
        <taxon>Actinomycetes</taxon>
        <taxon>Geodermatophilales</taxon>
        <taxon>Geodermatophilaceae</taxon>
        <taxon>Blastococcus</taxon>
    </lineage>
</organism>
<keyword evidence="1" id="KW-0645">Protease</keyword>
<name>A0ABZ1AW60_9ACTN</name>
<evidence type="ECO:0000256" key="3">
    <source>
        <dbReference type="ARBA" id="ARBA00022801"/>
    </source>
</evidence>
<evidence type="ECO:0000313" key="4">
    <source>
        <dbReference type="EMBL" id="WRL62799.1"/>
    </source>
</evidence>
<dbReference type="Proteomes" id="UP001324287">
    <property type="component" value="Chromosome"/>
</dbReference>
<dbReference type="InterPro" id="IPR051458">
    <property type="entry name" value="Cyt/Met_Dipeptidase"/>
</dbReference>
<dbReference type="Pfam" id="PF01546">
    <property type="entry name" value="Peptidase_M20"/>
    <property type="match status" value="1"/>
</dbReference>
<evidence type="ECO:0000313" key="5">
    <source>
        <dbReference type="Proteomes" id="UP001324287"/>
    </source>
</evidence>
<evidence type="ECO:0000256" key="2">
    <source>
        <dbReference type="ARBA" id="ARBA00022723"/>
    </source>
</evidence>
<dbReference type="Gene3D" id="3.40.630.10">
    <property type="entry name" value="Zn peptidases"/>
    <property type="match status" value="1"/>
</dbReference>
<accession>A0ABZ1AW60</accession>
<gene>
    <name evidence="4" type="ORF">U6N30_23335</name>
</gene>
<evidence type="ECO:0000256" key="1">
    <source>
        <dbReference type="ARBA" id="ARBA00022670"/>
    </source>
</evidence>
<dbReference type="SUPFAM" id="SSF53187">
    <property type="entry name" value="Zn-dependent exopeptidases"/>
    <property type="match status" value="1"/>
</dbReference>
<keyword evidence="2" id="KW-0479">Metal-binding</keyword>
<keyword evidence="5" id="KW-1185">Reference proteome</keyword>
<dbReference type="PANTHER" id="PTHR43270">
    <property type="entry name" value="BETA-ALA-HIS DIPEPTIDASE"/>
    <property type="match status" value="1"/>
</dbReference>
<dbReference type="InterPro" id="IPR002933">
    <property type="entry name" value="Peptidase_M20"/>
</dbReference>
<dbReference type="EMBL" id="CP141261">
    <property type="protein sequence ID" value="WRL62799.1"/>
    <property type="molecule type" value="Genomic_DNA"/>
</dbReference>
<proteinExistence type="predicted"/>
<dbReference type="PANTHER" id="PTHR43270:SF12">
    <property type="entry name" value="SUCCINYL-DIAMINOPIMELATE DESUCCINYLASE"/>
    <property type="match status" value="1"/>
</dbReference>
<dbReference type="RefSeq" id="WP_324274148.1">
    <property type="nucleotide sequence ID" value="NZ_CP141261.1"/>
</dbReference>
<keyword evidence="3" id="KW-0378">Hydrolase</keyword>